<feature type="region of interest" description="Disordered" evidence="1">
    <location>
        <begin position="1"/>
        <end position="73"/>
    </location>
</feature>
<name>A0ABQ4E5S0_9ACTN</name>
<dbReference type="EMBL" id="BONW01000022">
    <property type="protein sequence ID" value="GIG90053.1"/>
    <property type="molecule type" value="Genomic_DNA"/>
</dbReference>
<evidence type="ECO:0000313" key="3">
    <source>
        <dbReference type="Proteomes" id="UP000646749"/>
    </source>
</evidence>
<evidence type="ECO:0000313" key="2">
    <source>
        <dbReference type="EMBL" id="GIG90053.1"/>
    </source>
</evidence>
<feature type="compositionally biased region" description="Low complexity" evidence="1">
    <location>
        <begin position="17"/>
        <end position="51"/>
    </location>
</feature>
<organism evidence="2 3">
    <name type="scientific">Plantactinospora endophytica</name>
    <dbReference type="NCBI Taxonomy" id="673535"/>
    <lineage>
        <taxon>Bacteria</taxon>
        <taxon>Bacillati</taxon>
        <taxon>Actinomycetota</taxon>
        <taxon>Actinomycetes</taxon>
        <taxon>Micromonosporales</taxon>
        <taxon>Micromonosporaceae</taxon>
        <taxon>Plantactinospora</taxon>
    </lineage>
</organism>
<evidence type="ECO:0000256" key="1">
    <source>
        <dbReference type="SAM" id="MobiDB-lite"/>
    </source>
</evidence>
<keyword evidence="3" id="KW-1185">Reference proteome</keyword>
<accession>A0ABQ4E5S0</accession>
<proteinExistence type="predicted"/>
<sequence length="73" mass="7397">MPAHHRRRLATAGHSRLPGLPDLPLSAAPGLPPLSAAPSPALSAAPGPALSDRTRPAVIGGATCRPDDLPNLR</sequence>
<reference evidence="2 3" key="1">
    <citation type="submission" date="2021-01" db="EMBL/GenBank/DDBJ databases">
        <title>Whole genome shotgun sequence of Plantactinospora endophytica NBRC 110450.</title>
        <authorList>
            <person name="Komaki H."/>
            <person name="Tamura T."/>
        </authorList>
    </citation>
    <scope>NUCLEOTIDE SEQUENCE [LARGE SCALE GENOMIC DNA]</scope>
    <source>
        <strain evidence="2 3">NBRC 110450</strain>
    </source>
</reference>
<protein>
    <submittedName>
        <fullName evidence="2">Uncharacterized protein</fullName>
    </submittedName>
</protein>
<comment type="caution">
    <text evidence="2">The sequence shown here is derived from an EMBL/GenBank/DDBJ whole genome shotgun (WGS) entry which is preliminary data.</text>
</comment>
<dbReference type="Proteomes" id="UP000646749">
    <property type="component" value="Unassembled WGS sequence"/>
</dbReference>
<gene>
    <name evidence="2" type="ORF">Pen02_49890</name>
</gene>